<feature type="coiled-coil region" evidence="1">
    <location>
        <begin position="174"/>
        <end position="249"/>
    </location>
</feature>
<accession>A0ABN9Q4E1</accession>
<comment type="caution">
    <text evidence="3">The sequence shown here is derived from an EMBL/GenBank/DDBJ whole genome shotgun (WGS) entry which is preliminary data.</text>
</comment>
<sequence>MAPWHSRATAGGCSNTRRPSTMREADIAALGPSVARQAARRRRYVALEAAAHGAARAGAGTNVMAMLHEAMSAYNCDSCDKELRGRQHECKHIVVQVPGTGDCNDVQGHDGNLGYDGLDDDNCTLRRQLRTGCAFKVAGDFILKLPGPDGFADDAVLMPVDVRGFTAKVDSIEAESTERACIALERECGALREAAAAARLEADRLRAEERSLRRSRHGRDAPLQRPSDLLAIEQECQRVQAASASLQRRVALETALGPATAALRR</sequence>
<keyword evidence="4" id="KW-1185">Reference proteome</keyword>
<feature type="non-terminal residue" evidence="3">
    <location>
        <position position="265"/>
    </location>
</feature>
<keyword evidence="1" id="KW-0175">Coiled coil</keyword>
<evidence type="ECO:0008006" key="5">
    <source>
        <dbReference type="Google" id="ProtNLM"/>
    </source>
</evidence>
<protein>
    <recommendedName>
        <fullName evidence="5">C2H2-type domain-containing protein</fullName>
    </recommendedName>
</protein>
<evidence type="ECO:0000256" key="2">
    <source>
        <dbReference type="SAM" id="MobiDB-lite"/>
    </source>
</evidence>
<feature type="region of interest" description="Disordered" evidence="2">
    <location>
        <begin position="1"/>
        <end position="24"/>
    </location>
</feature>
<gene>
    <name evidence="3" type="ORF">PCOR1329_LOCUS7665</name>
</gene>
<evidence type="ECO:0000313" key="3">
    <source>
        <dbReference type="EMBL" id="CAK0799128.1"/>
    </source>
</evidence>
<evidence type="ECO:0000313" key="4">
    <source>
        <dbReference type="Proteomes" id="UP001189429"/>
    </source>
</evidence>
<proteinExistence type="predicted"/>
<organism evidence="3 4">
    <name type="scientific">Prorocentrum cordatum</name>
    <dbReference type="NCBI Taxonomy" id="2364126"/>
    <lineage>
        <taxon>Eukaryota</taxon>
        <taxon>Sar</taxon>
        <taxon>Alveolata</taxon>
        <taxon>Dinophyceae</taxon>
        <taxon>Prorocentrales</taxon>
        <taxon>Prorocentraceae</taxon>
        <taxon>Prorocentrum</taxon>
    </lineage>
</organism>
<dbReference type="Proteomes" id="UP001189429">
    <property type="component" value="Unassembled WGS sequence"/>
</dbReference>
<name>A0ABN9Q4E1_9DINO</name>
<evidence type="ECO:0000256" key="1">
    <source>
        <dbReference type="SAM" id="Coils"/>
    </source>
</evidence>
<dbReference type="EMBL" id="CAUYUJ010002090">
    <property type="protein sequence ID" value="CAK0799128.1"/>
    <property type="molecule type" value="Genomic_DNA"/>
</dbReference>
<reference evidence="3" key="1">
    <citation type="submission" date="2023-10" db="EMBL/GenBank/DDBJ databases">
        <authorList>
            <person name="Chen Y."/>
            <person name="Shah S."/>
            <person name="Dougan E. K."/>
            <person name="Thang M."/>
            <person name="Chan C."/>
        </authorList>
    </citation>
    <scope>NUCLEOTIDE SEQUENCE [LARGE SCALE GENOMIC DNA]</scope>
</reference>